<feature type="transmembrane region" description="Helical" evidence="1">
    <location>
        <begin position="94"/>
        <end position="117"/>
    </location>
</feature>
<dbReference type="Proteomes" id="UP000467637">
    <property type="component" value="Unassembled WGS sequence"/>
</dbReference>
<keyword evidence="3" id="KW-1185">Reference proteome</keyword>
<organism evidence="2 3">
    <name type="scientific">Paenibacillus anseongense</name>
    <dbReference type="NCBI Taxonomy" id="2682845"/>
    <lineage>
        <taxon>Bacteria</taxon>
        <taxon>Bacillati</taxon>
        <taxon>Bacillota</taxon>
        <taxon>Bacilli</taxon>
        <taxon>Bacillales</taxon>
        <taxon>Paenibacillaceae</taxon>
        <taxon>Paenibacillus</taxon>
    </lineage>
</organism>
<feature type="transmembrane region" description="Helical" evidence="1">
    <location>
        <begin position="40"/>
        <end position="59"/>
    </location>
</feature>
<proteinExistence type="predicted"/>
<evidence type="ECO:0000313" key="2">
    <source>
        <dbReference type="EMBL" id="MVQ39168.1"/>
    </source>
</evidence>
<protein>
    <recommendedName>
        <fullName evidence="4">Integral membrane protein</fullName>
    </recommendedName>
</protein>
<gene>
    <name evidence="2" type="ORF">GON05_31715</name>
</gene>
<reference evidence="2 3" key="1">
    <citation type="submission" date="2019-12" db="EMBL/GenBank/DDBJ databases">
        <authorList>
            <person name="Huq M.A."/>
        </authorList>
    </citation>
    <scope>NUCLEOTIDE SEQUENCE [LARGE SCALE GENOMIC DNA]</scope>
    <source>
        <strain evidence="2 3">MAH-34</strain>
    </source>
</reference>
<evidence type="ECO:0008006" key="4">
    <source>
        <dbReference type="Google" id="ProtNLM"/>
    </source>
</evidence>
<dbReference type="RefSeq" id="WP_157325057.1">
    <property type="nucleotide sequence ID" value="NZ_WSEM01000034.1"/>
</dbReference>
<keyword evidence="1" id="KW-0812">Transmembrane</keyword>
<feature type="transmembrane region" description="Helical" evidence="1">
    <location>
        <begin position="65"/>
        <end position="87"/>
    </location>
</feature>
<feature type="transmembrane region" description="Helical" evidence="1">
    <location>
        <begin position="6"/>
        <end position="28"/>
    </location>
</feature>
<evidence type="ECO:0000313" key="3">
    <source>
        <dbReference type="Proteomes" id="UP000467637"/>
    </source>
</evidence>
<evidence type="ECO:0000256" key="1">
    <source>
        <dbReference type="SAM" id="Phobius"/>
    </source>
</evidence>
<dbReference type="EMBL" id="WSEM01000034">
    <property type="protein sequence ID" value="MVQ39168.1"/>
    <property type="molecule type" value="Genomic_DNA"/>
</dbReference>
<sequence>MERNLLYHLIVQYIITWFPPAVAAIMLNVNPYISNIFEEFIAYSVGVTGLIPMAILLLFHFNPLIVMLIFFVIKIFVLYPFFVFVYLKSKRVKWLPFMISSLLSLWGVFLGFFWMVAAMQ</sequence>
<name>A0ABW9UH26_9BACL</name>
<keyword evidence="1" id="KW-0472">Membrane</keyword>
<accession>A0ABW9UH26</accession>
<keyword evidence="1" id="KW-1133">Transmembrane helix</keyword>
<comment type="caution">
    <text evidence="2">The sequence shown here is derived from an EMBL/GenBank/DDBJ whole genome shotgun (WGS) entry which is preliminary data.</text>
</comment>